<keyword evidence="3" id="KW-1185">Reference proteome</keyword>
<protein>
    <submittedName>
        <fullName evidence="2">STAS domain-containing protein</fullName>
    </submittedName>
</protein>
<gene>
    <name evidence="2" type="ORF">OF122_18800</name>
</gene>
<name>A0ABY6IN92_9HYPH</name>
<evidence type="ECO:0000259" key="1">
    <source>
        <dbReference type="Pfam" id="PF13466"/>
    </source>
</evidence>
<dbReference type="EMBL" id="CP107716">
    <property type="protein sequence ID" value="UYQ72055.1"/>
    <property type="molecule type" value="Genomic_DNA"/>
</dbReference>
<dbReference type="InterPro" id="IPR058548">
    <property type="entry name" value="MlaB-like_STAS"/>
</dbReference>
<sequence>MSGVAIGKNGLRLLLPAIATAGETECHPDPYVHWAAPMPHDDCYTLVLGADAGIKSAQDVAASLAQALSEHDSIGIDTQTLSGADITTIQTLLAARAKAAQQGKSLEMLAPIGAPLIAVLTAAGFLSPGQDHAGFWSGTNEHQAGH</sequence>
<dbReference type="RefSeq" id="WP_264225698.1">
    <property type="nucleotide sequence ID" value="NZ_CP107716.1"/>
</dbReference>
<proteinExistence type="predicted"/>
<accession>A0ABY6IN92</accession>
<dbReference type="Pfam" id="PF13466">
    <property type="entry name" value="STAS_2"/>
    <property type="match status" value="1"/>
</dbReference>
<reference evidence="2" key="1">
    <citation type="submission" date="2022-10" db="EMBL/GenBank/DDBJ databases">
        <title>YIM 151497 complete genome.</title>
        <authorList>
            <person name="Chen X."/>
        </authorList>
    </citation>
    <scope>NUCLEOTIDE SEQUENCE</scope>
    <source>
        <strain evidence="2">YIM 151497</strain>
    </source>
</reference>
<evidence type="ECO:0000313" key="2">
    <source>
        <dbReference type="EMBL" id="UYQ72055.1"/>
    </source>
</evidence>
<evidence type="ECO:0000313" key="3">
    <source>
        <dbReference type="Proteomes" id="UP001163882"/>
    </source>
</evidence>
<feature type="domain" description="MlaB-like STAS" evidence="1">
    <location>
        <begin position="46"/>
        <end position="124"/>
    </location>
</feature>
<organism evidence="2 3">
    <name type="scientific">Pelagibacterium flavum</name>
    <dbReference type="NCBI Taxonomy" id="2984530"/>
    <lineage>
        <taxon>Bacteria</taxon>
        <taxon>Pseudomonadati</taxon>
        <taxon>Pseudomonadota</taxon>
        <taxon>Alphaproteobacteria</taxon>
        <taxon>Hyphomicrobiales</taxon>
        <taxon>Devosiaceae</taxon>
        <taxon>Pelagibacterium</taxon>
    </lineage>
</organism>
<dbReference type="Proteomes" id="UP001163882">
    <property type="component" value="Chromosome"/>
</dbReference>